<evidence type="ECO:0000259" key="2">
    <source>
        <dbReference type="Pfam" id="PF00535"/>
    </source>
</evidence>
<dbReference type="EMBL" id="MIJF01000046">
    <property type="protein sequence ID" value="OEF98868.1"/>
    <property type="molecule type" value="Genomic_DNA"/>
</dbReference>
<dbReference type="Proteomes" id="UP000243739">
    <property type="component" value="Unassembled WGS sequence"/>
</dbReference>
<evidence type="ECO:0000313" key="4">
    <source>
        <dbReference type="Proteomes" id="UP000243739"/>
    </source>
</evidence>
<dbReference type="Gene3D" id="3.90.550.10">
    <property type="entry name" value="Spore Coat Polysaccharide Biosynthesis Protein SpsA, Chain A"/>
    <property type="match status" value="2"/>
</dbReference>
<evidence type="ECO:0000313" key="3">
    <source>
        <dbReference type="EMBL" id="OEF98868.1"/>
    </source>
</evidence>
<gene>
    <name evidence="3" type="ORF">BHF71_02775</name>
</gene>
<dbReference type="InterPro" id="IPR029044">
    <property type="entry name" value="Nucleotide-diphossugar_trans"/>
</dbReference>
<evidence type="ECO:0000256" key="1">
    <source>
        <dbReference type="ARBA" id="ARBA00006739"/>
    </source>
</evidence>
<dbReference type="GO" id="GO:0016758">
    <property type="term" value="F:hexosyltransferase activity"/>
    <property type="evidence" value="ECO:0007669"/>
    <property type="project" value="UniProtKB-ARBA"/>
</dbReference>
<keyword evidence="4" id="KW-1185">Reference proteome</keyword>
<dbReference type="SUPFAM" id="SSF53448">
    <property type="entry name" value="Nucleotide-diphospho-sugar transferases"/>
    <property type="match status" value="2"/>
</dbReference>
<feature type="domain" description="Glycosyltransferase 2-like" evidence="2">
    <location>
        <begin position="11"/>
        <end position="170"/>
    </location>
</feature>
<dbReference type="Pfam" id="PF00535">
    <property type="entry name" value="Glycos_transf_2"/>
    <property type="match status" value="2"/>
</dbReference>
<dbReference type="InterPro" id="IPR001173">
    <property type="entry name" value="Glyco_trans_2-like"/>
</dbReference>
<sequence length="474" mass="55679">MLNRNHAPFVTILLPFYNHKKYLKKAIESVRGQTYPNWELIILNDGSIDSIDDNIRSLINNDKRIIYKGFNLNKGKGKILNFGLRIAKGSYILELDSDDWLHPRALSNFVEHLNKVDPSIGVIYSDYKVVKRTKDGTSYHLIKGKPFVDRIHWVKNFFVPIPRFYRKQALLDVGGWVTNYPSDGRLYEDIATILKLLGKYRISYLNKQTIYVRKHGNNITHLNRYAWKPIYKYLLAKALKEWKEPYLVYVNKKGKVAIKEGNYKNSNLPLISIVIYFQNHAKYLSYFMQSLVHQNYSNFELIFIDDHSSDASMAIIKSYLNKYQLKHRVFNLSSVKSKKEIMEQVLNVAKGKYLMVLSPKELLNPEALEVLMFKTEAELRKGKKIICTYGSLRSFKIFPSFKFMRSLRSYPPRPCLYKTEDLIKMGDWVLNSLINKKYQNNKILLAHLLKKGDFLYIPKNLSMELRERARNKEM</sequence>
<feature type="domain" description="Glycosyltransferase 2-like" evidence="2">
    <location>
        <begin position="272"/>
        <end position="374"/>
    </location>
</feature>
<dbReference type="RefSeq" id="WP_069657204.1">
    <property type="nucleotide sequence ID" value="NZ_MIJF01000046.1"/>
</dbReference>
<proteinExistence type="inferred from homology"/>
<protein>
    <recommendedName>
        <fullName evidence="2">Glycosyltransferase 2-like domain-containing protein</fullName>
    </recommendedName>
</protein>
<dbReference type="OrthoDB" id="9785185at2"/>
<comment type="similarity">
    <text evidence="1">Belongs to the glycosyltransferase 2 family.</text>
</comment>
<dbReference type="STRING" id="337097.BHF71_02775"/>
<comment type="caution">
    <text evidence="3">The sequence shown here is derived from an EMBL/GenBank/DDBJ whole genome shotgun (WGS) entry which is preliminary data.</text>
</comment>
<dbReference type="AlphaFoldDB" id="A0A1D2YT46"/>
<dbReference type="CDD" id="cd00761">
    <property type="entry name" value="Glyco_tranf_GTA_type"/>
    <property type="match status" value="1"/>
</dbReference>
<dbReference type="PANTHER" id="PTHR22916">
    <property type="entry name" value="GLYCOSYLTRANSFERASE"/>
    <property type="match status" value="1"/>
</dbReference>
<reference evidence="3 4" key="1">
    <citation type="submission" date="2016-09" db="EMBL/GenBank/DDBJ databases">
        <title>Draft genome sequence for the type strain of Vulcanibacillus modesticaldus BR, a strictly anaerobic, moderately thermophilic, and nitrate-reducing bacterium from deep sea-hydrothermal vents of the Mid-Atlantic Ridge.</title>
        <authorList>
            <person name="Abin C.A."/>
            <person name="Hollibaugh J.T."/>
        </authorList>
    </citation>
    <scope>NUCLEOTIDE SEQUENCE [LARGE SCALE GENOMIC DNA]</scope>
    <source>
        <strain evidence="3 4">BR</strain>
    </source>
</reference>
<accession>A0A1D2YT46</accession>
<name>A0A1D2YT46_9BACI</name>
<organism evidence="3 4">
    <name type="scientific">Vulcanibacillus modesticaldus</name>
    <dbReference type="NCBI Taxonomy" id="337097"/>
    <lineage>
        <taxon>Bacteria</taxon>
        <taxon>Bacillati</taxon>
        <taxon>Bacillota</taxon>
        <taxon>Bacilli</taxon>
        <taxon>Bacillales</taxon>
        <taxon>Bacillaceae</taxon>
        <taxon>Vulcanibacillus</taxon>
    </lineage>
</organism>